<evidence type="ECO:0000313" key="5">
    <source>
        <dbReference type="EMBL" id="CAE6423971.1"/>
    </source>
</evidence>
<dbReference type="EMBL" id="CAJMWS010000323">
    <property type="protein sequence ID" value="CAE6423971.1"/>
    <property type="molecule type" value="Genomic_DNA"/>
</dbReference>
<accession>A0A8H2XFM7</accession>
<dbReference type="GO" id="GO:0052381">
    <property type="term" value="F:tRNA dimethylallyltransferase activity"/>
    <property type="evidence" value="ECO:0007669"/>
    <property type="project" value="InterPro"/>
</dbReference>
<evidence type="ECO:0000256" key="1">
    <source>
        <dbReference type="ARBA" id="ARBA00005842"/>
    </source>
</evidence>
<keyword evidence="2" id="KW-0808">Transferase</keyword>
<keyword evidence="4" id="KW-0067">ATP-binding</keyword>
<organism evidence="5 6">
    <name type="scientific">Rhizoctonia solani</name>
    <dbReference type="NCBI Taxonomy" id="456999"/>
    <lineage>
        <taxon>Eukaryota</taxon>
        <taxon>Fungi</taxon>
        <taxon>Dikarya</taxon>
        <taxon>Basidiomycota</taxon>
        <taxon>Agaricomycotina</taxon>
        <taxon>Agaricomycetes</taxon>
        <taxon>Cantharellales</taxon>
        <taxon>Ceratobasidiaceae</taxon>
        <taxon>Rhizoctonia</taxon>
    </lineage>
</organism>
<dbReference type="Pfam" id="PF01715">
    <property type="entry name" value="IPPT"/>
    <property type="match status" value="1"/>
</dbReference>
<evidence type="ECO:0000313" key="6">
    <source>
        <dbReference type="Proteomes" id="UP000663846"/>
    </source>
</evidence>
<evidence type="ECO:0000256" key="2">
    <source>
        <dbReference type="ARBA" id="ARBA00022679"/>
    </source>
</evidence>
<evidence type="ECO:0008006" key="7">
    <source>
        <dbReference type="Google" id="ProtNLM"/>
    </source>
</evidence>
<dbReference type="InterPro" id="IPR039657">
    <property type="entry name" value="Dimethylallyltransferase"/>
</dbReference>
<dbReference type="Proteomes" id="UP000663846">
    <property type="component" value="Unassembled WGS sequence"/>
</dbReference>
<dbReference type="PANTHER" id="PTHR11088:SF89">
    <property type="entry name" value="TRNA DIMETHYLALLYLTRANSFERASE"/>
    <property type="match status" value="1"/>
</dbReference>
<evidence type="ECO:0000256" key="4">
    <source>
        <dbReference type="ARBA" id="ARBA00022840"/>
    </source>
</evidence>
<dbReference type="AlphaFoldDB" id="A0A8H2XFM7"/>
<dbReference type="Gene3D" id="3.40.50.300">
    <property type="entry name" value="P-loop containing nucleotide triphosphate hydrolases"/>
    <property type="match status" value="1"/>
</dbReference>
<name>A0A8H2XFM7_9AGAM</name>
<dbReference type="HAMAP" id="MF_00185">
    <property type="entry name" value="IPP_trans"/>
    <property type="match status" value="1"/>
</dbReference>
<comment type="similarity">
    <text evidence="1">Belongs to the IPP transferase family.</text>
</comment>
<dbReference type="Gene3D" id="1.10.20.140">
    <property type="match status" value="1"/>
</dbReference>
<gene>
    <name evidence="5" type="ORF">RDB_LOCUS93054</name>
</gene>
<evidence type="ECO:0000256" key="3">
    <source>
        <dbReference type="ARBA" id="ARBA00022741"/>
    </source>
</evidence>
<reference evidence="5" key="1">
    <citation type="submission" date="2021-01" db="EMBL/GenBank/DDBJ databases">
        <authorList>
            <person name="Kaushik A."/>
        </authorList>
    </citation>
    <scope>NUCLEOTIDE SEQUENCE</scope>
    <source>
        <strain evidence="5">AG1-1C</strain>
    </source>
</reference>
<sequence length="395" mass="44235">MAQTSPLVAVVGSTGTGKSRLSIEIASALRDGLENTLGSWENSKIINADAMQAYKGLDLVTNKVTKSEMNGIEHALFDFRELDHEYVITEWVTDAISEIHRAHTAHQLPIVVGGTAYWVQHLLFANGLTSLEGTAHEPMTGSPIAASLTDLPPPLQQLFDNLPPRGDGVDETTAFDLHTLLSHLDPATAARWHWKDTRKVLRSLNIIRESNKTVRETYESQLKPVARYPTIIFWLHMDPSYLNPMLDARIDKMVQLGLKDEIEVMRDAISGAESRGRMTGLNQAIGYKEFEAYLDDTSRPQVEFDQGVAQMKIATRQYAVRQVKWLKSRLLPAVVASHDVHIVPLSIRDVAYWETDILKPSLEHLKDFLNGKSPPEPEPGNFLRDFVNEVQLSTP</sequence>
<keyword evidence="3" id="KW-0547">Nucleotide-binding</keyword>
<dbReference type="GO" id="GO:0006400">
    <property type="term" value="P:tRNA modification"/>
    <property type="evidence" value="ECO:0007669"/>
    <property type="project" value="TreeGrafter"/>
</dbReference>
<dbReference type="GO" id="GO:0005524">
    <property type="term" value="F:ATP binding"/>
    <property type="evidence" value="ECO:0007669"/>
    <property type="project" value="UniProtKB-KW"/>
</dbReference>
<proteinExistence type="inferred from homology"/>
<dbReference type="InterPro" id="IPR018022">
    <property type="entry name" value="IPT"/>
</dbReference>
<dbReference type="GO" id="GO:0005739">
    <property type="term" value="C:mitochondrion"/>
    <property type="evidence" value="ECO:0007669"/>
    <property type="project" value="TreeGrafter"/>
</dbReference>
<dbReference type="InterPro" id="IPR027417">
    <property type="entry name" value="P-loop_NTPase"/>
</dbReference>
<comment type="caution">
    <text evidence="5">The sequence shown here is derived from an EMBL/GenBank/DDBJ whole genome shotgun (WGS) entry which is preliminary data.</text>
</comment>
<protein>
    <recommendedName>
        <fullName evidence="7">tRNA dimethylallyltransferase</fullName>
    </recommendedName>
</protein>
<dbReference type="SUPFAM" id="SSF52540">
    <property type="entry name" value="P-loop containing nucleoside triphosphate hydrolases"/>
    <property type="match status" value="1"/>
</dbReference>
<dbReference type="PANTHER" id="PTHR11088">
    <property type="entry name" value="TRNA DIMETHYLALLYLTRANSFERASE"/>
    <property type="match status" value="1"/>
</dbReference>